<evidence type="ECO:0000259" key="15">
    <source>
        <dbReference type="Pfam" id="PF08264"/>
    </source>
</evidence>
<dbReference type="PRINTS" id="PR00986">
    <property type="entry name" value="TRNASYNTHVAL"/>
</dbReference>
<protein>
    <recommendedName>
        <fullName evidence="12">Valine--tRNA ligase</fullName>
        <ecNumber evidence="12">6.1.1.9</ecNumber>
    </recommendedName>
    <alternativeName>
        <fullName evidence="12">Valyl-tRNA synthetase</fullName>
        <shortName evidence="12">ValRS</shortName>
    </alternativeName>
</protein>
<name>L0KBK5_HALHC</name>
<sequence length="885" mass="102815">MGKENLSTTYNPDQVEEKWYDYWQENQFFQAEVNEDKESFTIMMPPPNVTGQLHIGHALDMTFQDILIRWKRMQGYEALWVPGTDHASIATEVKVVNKMREEEGLTKDDINREEFLERAWDWTEEYGNTITNQLTKLGVSCDWDKERFTMDEGCNKAVKEAFVQLYDKGLIYQGDYIINWCPDCETTLSDVEVEHEDQPGELYQLKYNFKDKDDYIVVATTRPETMLGDTAIAVNPDDERYQDLIGEKVIVPIVNREVEIIADDYVDSEFGTGMVKVTPAHDPNDFEIGQRHDLEIIKVIDDQANMTSEAGKYEGMDRYECRKQLIDDLKSTGLLTGIEEHEHSVGQCYRCDTVIEPLVSKQWFVDMEQLATPAIEAVKNGDINFVPERFDKVYFNWMENIRDWCISRQLWWGHQIPVWYCQDCGEVIVTSKEPTNCSECDSSKLQQDEDVLDTWFSSGLWPFSTLGWPEDKAEVDYFYPTDVLVTGRDIIFFWVARMIFMSLEFMEEKPFSDIYIHGLVRDSQGRKMSKSLGNGVDPIEVINQYGADTLRFTLITGNTPGNDIRYREERVEASRNFANKLWNASRFVLMNLEDFELDEIDYGNLKYTLADQWMLSRLNKKIKQVTDLLDDYQFGQVAQELYDFVWSEFCDWYIELIKPRLYQDEDQAAYQTAQYVVWYTLSNILKLLHPCMPFITEEIWDCLPSVEDSLMTATWPEPDSIAINDQAEAKMDIVMDVIRSVRNIRNEMKVNPGKEITAILTSEEQAKLDVIAEGRDYIADLSKVSDLTITAEVDDRPDKASTAITNQVEIILPLKDLIDIDKEVARLEEEIEDVEYEIERAKGKLANEGFVNNAPDHLVEEEREKKKEYTAKKEQLQERLAELKG</sequence>
<evidence type="ECO:0000256" key="9">
    <source>
        <dbReference type="ARBA" id="ARBA00023146"/>
    </source>
</evidence>
<dbReference type="InterPro" id="IPR014729">
    <property type="entry name" value="Rossmann-like_a/b/a_fold"/>
</dbReference>
<comment type="function">
    <text evidence="12">Catalyzes the attachment of valine to tRNA(Val). As ValRS can inadvertently accommodate and process structurally similar amino acids such as threonine, to avoid such errors, it has a 'posttransfer' editing activity that hydrolyzes mischarged Thr-tRNA(Val) in a tRNA-dependent manner.</text>
</comment>
<evidence type="ECO:0000256" key="3">
    <source>
        <dbReference type="ARBA" id="ARBA00022490"/>
    </source>
</evidence>
<dbReference type="GO" id="GO:0002161">
    <property type="term" value="F:aminoacyl-tRNA deacylase activity"/>
    <property type="evidence" value="ECO:0007669"/>
    <property type="project" value="InterPro"/>
</dbReference>
<dbReference type="OrthoDB" id="9810365at2"/>
<keyword evidence="9 12" id="KW-0030">Aminoacyl-tRNA synthetase</keyword>
<evidence type="ECO:0000259" key="14">
    <source>
        <dbReference type="Pfam" id="PF00133"/>
    </source>
</evidence>
<evidence type="ECO:0000259" key="16">
    <source>
        <dbReference type="Pfam" id="PF10458"/>
    </source>
</evidence>
<dbReference type="FunFam" id="3.90.740.10:FF:000005">
    <property type="entry name" value="Valine--tRNA ligase, mitochondrial"/>
    <property type="match status" value="1"/>
</dbReference>
<comment type="domain">
    <text evidence="12">ValRS has two distinct active sites: one for aminoacylation and one for editing. The misactivated threonine is translocated from the active site to the editing site.</text>
</comment>
<dbReference type="CDD" id="cd07962">
    <property type="entry name" value="Anticodon_Ia_Val"/>
    <property type="match status" value="1"/>
</dbReference>
<dbReference type="CDD" id="cd00817">
    <property type="entry name" value="ValRS_core"/>
    <property type="match status" value="1"/>
</dbReference>
<dbReference type="InterPro" id="IPR019499">
    <property type="entry name" value="Val-tRNA_synth_tRNA-bd"/>
</dbReference>
<feature type="compositionally biased region" description="Basic and acidic residues" evidence="13">
    <location>
        <begin position="857"/>
        <end position="872"/>
    </location>
</feature>
<dbReference type="HOGENOM" id="CLU_001493_0_2_9"/>
<dbReference type="eggNOG" id="COG0525">
    <property type="taxonomic scope" value="Bacteria"/>
</dbReference>
<evidence type="ECO:0000256" key="1">
    <source>
        <dbReference type="ARBA" id="ARBA00004496"/>
    </source>
</evidence>
<keyword evidence="5 12" id="KW-0547">Nucleotide-binding</keyword>
<dbReference type="PANTHER" id="PTHR11946">
    <property type="entry name" value="VALYL-TRNA SYNTHETASES"/>
    <property type="match status" value="1"/>
</dbReference>
<comment type="subunit">
    <text evidence="2 12">Monomer.</text>
</comment>
<dbReference type="AlphaFoldDB" id="L0KBK5"/>
<dbReference type="GO" id="GO:0005829">
    <property type="term" value="C:cytosol"/>
    <property type="evidence" value="ECO:0007669"/>
    <property type="project" value="TreeGrafter"/>
</dbReference>
<dbReference type="FunFam" id="1.10.287.380:FF:000001">
    <property type="entry name" value="Valine--tRNA ligase"/>
    <property type="match status" value="1"/>
</dbReference>
<feature type="short sequence motif" description="'KMSKS' region" evidence="12">
    <location>
        <begin position="527"/>
        <end position="531"/>
    </location>
</feature>
<dbReference type="FunFam" id="1.10.730.10:FF:000014">
    <property type="entry name" value="Valine--tRNA ligase"/>
    <property type="match status" value="1"/>
</dbReference>
<dbReference type="SUPFAM" id="SSF47323">
    <property type="entry name" value="Anticodon-binding domain of a subclass of class I aminoacyl-tRNA synthetases"/>
    <property type="match status" value="1"/>
</dbReference>
<evidence type="ECO:0000256" key="11">
    <source>
        <dbReference type="ARBA" id="ARBA00060830"/>
    </source>
</evidence>
<dbReference type="InterPro" id="IPR002300">
    <property type="entry name" value="aa-tRNA-synth_Ia"/>
</dbReference>
<keyword evidence="3 12" id="KW-0963">Cytoplasm</keyword>
<dbReference type="InterPro" id="IPR001412">
    <property type="entry name" value="aa-tRNA-synth_I_CS"/>
</dbReference>
<dbReference type="SUPFAM" id="SSF50677">
    <property type="entry name" value="ValRS/IleRS/LeuRS editing domain"/>
    <property type="match status" value="1"/>
</dbReference>
<feature type="domain" description="Methionyl/Valyl/Leucyl/Isoleucyl-tRNA synthetase anticodon-binding" evidence="15">
    <location>
        <begin position="611"/>
        <end position="758"/>
    </location>
</feature>
<dbReference type="Proteomes" id="UP000010880">
    <property type="component" value="Chromosome"/>
</dbReference>
<evidence type="ECO:0000256" key="13">
    <source>
        <dbReference type="SAM" id="MobiDB-lite"/>
    </source>
</evidence>
<dbReference type="HAMAP" id="MF_02004">
    <property type="entry name" value="Val_tRNA_synth_type1"/>
    <property type="match status" value="1"/>
</dbReference>
<dbReference type="SUPFAM" id="SSF46589">
    <property type="entry name" value="tRNA-binding arm"/>
    <property type="match status" value="1"/>
</dbReference>
<accession>L0KBK5</accession>
<dbReference type="PANTHER" id="PTHR11946:SF93">
    <property type="entry name" value="VALINE--TRNA LIGASE, CHLOROPLASTIC_MITOCHONDRIAL 2"/>
    <property type="match status" value="1"/>
</dbReference>
<dbReference type="Gene3D" id="1.10.730.10">
    <property type="entry name" value="Isoleucyl-tRNA Synthetase, Domain 1"/>
    <property type="match status" value="1"/>
</dbReference>
<dbReference type="Gene3D" id="1.10.287.380">
    <property type="entry name" value="Valyl-tRNA synthetase, C-terminal domain"/>
    <property type="match status" value="1"/>
</dbReference>
<dbReference type="NCBIfam" id="TIGR00422">
    <property type="entry name" value="valS"/>
    <property type="match status" value="1"/>
</dbReference>
<dbReference type="InterPro" id="IPR033705">
    <property type="entry name" value="Anticodon_Ia_Val"/>
</dbReference>
<dbReference type="InterPro" id="IPR010978">
    <property type="entry name" value="tRNA-bd_arm"/>
</dbReference>
<dbReference type="InterPro" id="IPR002303">
    <property type="entry name" value="Valyl-tRNA_ligase"/>
</dbReference>
<evidence type="ECO:0000256" key="5">
    <source>
        <dbReference type="ARBA" id="ARBA00022741"/>
    </source>
</evidence>
<feature type="domain" description="Aminoacyl-tRNA synthetase class Ia" evidence="14">
    <location>
        <begin position="18"/>
        <end position="565"/>
    </location>
</feature>
<dbReference type="NCBIfam" id="NF004349">
    <property type="entry name" value="PRK05729.1"/>
    <property type="match status" value="1"/>
</dbReference>
<feature type="short sequence motif" description="'HIGH' region" evidence="12">
    <location>
        <begin position="47"/>
        <end position="57"/>
    </location>
</feature>
<organism evidence="17 18">
    <name type="scientific">Halobacteroides halobius (strain ATCC 35273 / DSM 5150 / MD-1)</name>
    <dbReference type="NCBI Taxonomy" id="748449"/>
    <lineage>
        <taxon>Bacteria</taxon>
        <taxon>Bacillati</taxon>
        <taxon>Bacillota</taxon>
        <taxon>Clostridia</taxon>
        <taxon>Halanaerobiales</taxon>
        <taxon>Halobacteroidaceae</taxon>
        <taxon>Halobacteroides</taxon>
    </lineage>
</organism>
<evidence type="ECO:0000256" key="7">
    <source>
        <dbReference type="ARBA" id="ARBA00022917"/>
    </source>
</evidence>
<comment type="similarity">
    <text evidence="11 12">Belongs to the class-I aminoacyl-tRNA synthetase family. ValS type 1 subfamily.</text>
</comment>
<dbReference type="EC" id="6.1.1.9" evidence="12"/>
<dbReference type="InterPro" id="IPR009008">
    <property type="entry name" value="Val/Leu/Ile-tRNA-synth_edit"/>
</dbReference>
<dbReference type="SUPFAM" id="SSF52374">
    <property type="entry name" value="Nucleotidylyl transferase"/>
    <property type="match status" value="1"/>
</dbReference>
<feature type="region of interest" description="Disordered" evidence="13">
    <location>
        <begin position="852"/>
        <end position="872"/>
    </location>
</feature>
<evidence type="ECO:0000256" key="2">
    <source>
        <dbReference type="ARBA" id="ARBA00011245"/>
    </source>
</evidence>
<gene>
    <name evidence="12" type="primary">valS</name>
    <name evidence="17" type="ordered locus">Halha_2021</name>
</gene>
<dbReference type="InterPro" id="IPR009080">
    <property type="entry name" value="tRNAsynth_Ia_anticodon-bd"/>
</dbReference>
<evidence type="ECO:0000313" key="18">
    <source>
        <dbReference type="Proteomes" id="UP000010880"/>
    </source>
</evidence>
<keyword evidence="4 12" id="KW-0436">Ligase</keyword>
<dbReference type="KEGG" id="hhl:Halha_2021"/>
<dbReference type="GO" id="GO:0004832">
    <property type="term" value="F:valine-tRNA ligase activity"/>
    <property type="evidence" value="ECO:0007669"/>
    <property type="project" value="UniProtKB-UniRule"/>
</dbReference>
<proteinExistence type="inferred from homology"/>
<dbReference type="InterPro" id="IPR037118">
    <property type="entry name" value="Val-tRNA_synth_C_sf"/>
</dbReference>
<dbReference type="RefSeq" id="WP_015327634.1">
    <property type="nucleotide sequence ID" value="NC_019978.1"/>
</dbReference>
<dbReference type="FunFam" id="3.40.50.620:FF:000098">
    <property type="entry name" value="Valine--tRNA ligase"/>
    <property type="match status" value="1"/>
</dbReference>
<evidence type="ECO:0000256" key="4">
    <source>
        <dbReference type="ARBA" id="ARBA00022598"/>
    </source>
</evidence>
<evidence type="ECO:0000256" key="12">
    <source>
        <dbReference type="HAMAP-Rule" id="MF_02004"/>
    </source>
</evidence>
<dbReference type="Gene3D" id="3.90.740.10">
    <property type="entry name" value="Valyl/Leucyl/Isoleucyl-tRNA synthetase, editing domain"/>
    <property type="match status" value="1"/>
</dbReference>
<dbReference type="FunFam" id="3.40.50.620:FF:000032">
    <property type="entry name" value="Valine--tRNA ligase"/>
    <property type="match status" value="1"/>
</dbReference>
<dbReference type="Gene3D" id="3.40.50.620">
    <property type="entry name" value="HUPs"/>
    <property type="match status" value="2"/>
</dbReference>
<dbReference type="Pfam" id="PF10458">
    <property type="entry name" value="Val_tRNA-synt_C"/>
    <property type="match status" value="1"/>
</dbReference>
<dbReference type="PROSITE" id="PS00178">
    <property type="entry name" value="AA_TRNA_LIGASE_I"/>
    <property type="match status" value="1"/>
</dbReference>
<comment type="subcellular location">
    <subcellularLocation>
        <location evidence="1 12">Cytoplasm</location>
    </subcellularLocation>
</comment>
<comment type="domain">
    <text evidence="12">The C-terminal coiled-coil domain is crucial for aminoacylation activity.</text>
</comment>
<dbReference type="STRING" id="748449.Halha_2021"/>
<dbReference type="Pfam" id="PF00133">
    <property type="entry name" value="tRNA-synt_1"/>
    <property type="match status" value="1"/>
</dbReference>
<dbReference type="EMBL" id="CP003359">
    <property type="protein sequence ID" value="AGB41920.1"/>
    <property type="molecule type" value="Genomic_DNA"/>
</dbReference>
<dbReference type="PATRIC" id="fig|748449.3.peg.1948"/>
<evidence type="ECO:0000256" key="6">
    <source>
        <dbReference type="ARBA" id="ARBA00022840"/>
    </source>
</evidence>
<keyword evidence="6 12" id="KW-0067">ATP-binding</keyword>
<keyword evidence="7 12" id="KW-0648">Protein biosynthesis</keyword>
<comment type="catalytic activity">
    <reaction evidence="10 12">
        <text>tRNA(Val) + L-valine + ATP = L-valyl-tRNA(Val) + AMP + diphosphate</text>
        <dbReference type="Rhea" id="RHEA:10704"/>
        <dbReference type="Rhea" id="RHEA-COMP:9672"/>
        <dbReference type="Rhea" id="RHEA-COMP:9708"/>
        <dbReference type="ChEBI" id="CHEBI:30616"/>
        <dbReference type="ChEBI" id="CHEBI:33019"/>
        <dbReference type="ChEBI" id="CHEBI:57762"/>
        <dbReference type="ChEBI" id="CHEBI:78442"/>
        <dbReference type="ChEBI" id="CHEBI:78537"/>
        <dbReference type="ChEBI" id="CHEBI:456215"/>
        <dbReference type="EC" id="6.1.1.9"/>
    </reaction>
</comment>
<evidence type="ECO:0000313" key="17">
    <source>
        <dbReference type="EMBL" id="AGB41920.1"/>
    </source>
</evidence>
<dbReference type="GO" id="GO:0005524">
    <property type="term" value="F:ATP binding"/>
    <property type="evidence" value="ECO:0007669"/>
    <property type="project" value="UniProtKB-UniRule"/>
</dbReference>
<evidence type="ECO:0000256" key="8">
    <source>
        <dbReference type="ARBA" id="ARBA00023054"/>
    </source>
</evidence>
<dbReference type="Pfam" id="PF08264">
    <property type="entry name" value="Anticodon_1"/>
    <property type="match status" value="1"/>
</dbReference>
<keyword evidence="18" id="KW-1185">Reference proteome</keyword>
<reference evidence="18" key="1">
    <citation type="submission" date="2012-02" db="EMBL/GenBank/DDBJ databases">
        <title>The complete genome of Halobacteroides halobius DSM 5150.</title>
        <authorList>
            <person name="Lucas S."/>
            <person name="Copeland A."/>
            <person name="Lapidus A."/>
            <person name="Glavina del Rio T."/>
            <person name="Dalin E."/>
            <person name="Tice H."/>
            <person name="Bruce D."/>
            <person name="Goodwin L."/>
            <person name="Pitluck S."/>
            <person name="Peters L."/>
            <person name="Mikhailova N."/>
            <person name="Gu W."/>
            <person name="Kyrpides N."/>
            <person name="Mavromatis K."/>
            <person name="Ivanova N."/>
            <person name="Brettin T."/>
            <person name="Detter J.C."/>
            <person name="Han C."/>
            <person name="Larimer F."/>
            <person name="Land M."/>
            <person name="Hauser L."/>
            <person name="Markowitz V."/>
            <person name="Cheng J.-F."/>
            <person name="Hugenholtz P."/>
            <person name="Woyke T."/>
            <person name="Wu D."/>
            <person name="Tindall B."/>
            <person name="Pomrenke H."/>
            <person name="Brambilla E."/>
            <person name="Klenk H.-P."/>
            <person name="Eisen J.A."/>
        </authorList>
    </citation>
    <scope>NUCLEOTIDE SEQUENCE [LARGE SCALE GENOMIC DNA]</scope>
    <source>
        <strain evidence="18">ATCC 35273 / DSM 5150 / MD-1</strain>
    </source>
</reference>
<dbReference type="GO" id="GO:0006438">
    <property type="term" value="P:valyl-tRNA aminoacylation"/>
    <property type="evidence" value="ECO:0007669"/>
    <property type="project" value="UniProtKB-UniRule"/>
</dbReference>
<dbReference type="InterPro" id="IPR013155">
    <property type="entry name" value="M/V/L/I-tRNA-synth_anticd-bd"/>
</dbReference>
<evidence type="ECO:0000256" key="10">
    <source>
        <dbReference type="ARBA" id="ARBA00047552"/>
    </source>
</evidence>
<feature type="binding site" evidence="12">
    <location>
        <position position="530"/>
    </location>
    <ligand>
        <name>ATP</name>
        <dbReference type="ChEBI" id="CHEBI:30616"/>
    </ligand>
</feature>
<keyword evidence="8 12" id="KW-0175">Coiled coil</keyword>
<feature type="domain" description="Valyl-tRNA synthetase tRNA-binding arm" evidence="16">
    <location>
        <begin position="819"/>
        <end position="884"/>
    </location>
</feature>